<dbReference type="SUPFAM" id="SSF57802">
    <property type="entry name" value="Rubredoxin-like"/>
    <property type="match status" value="1"/>
</dbReference>
<organism evidence="12 13">
    <name type="scientific">Aestuariirhabdus litorea</name>
    <dbReference type="NCBI Taxonomy" id="2528527"/>
    <lineage>
        <taxon>Bacteria</taxon>
        <taxon>Pseudomonadati</taxon>
        <taxon>Pseudomonadota</taxon>
        <taxon>Gammaproteobacteria</taxon>
        <taxon>Oceanospirillales</taxon>
        <taxon>Aestuariirhabdaceae</taxon>
        <taxon>Aestuariirhabdus</taxon>
    </lineage>
</organism>
<feature type="domain" description="Rubredoxin-like" evidence="11">
    <location>
        <begin position="2"/>
        <end position="53"/>
    </location>
</feature>
<dbReference type="InterPro" id="IPR050526">
    <property type="entry name" value="Rubredoxin_ET"/>
</dbReference>
<evidence type="ECO:0000313" key="12">
    <source>
        <dbReference type="EMBL" id="RRJ85401.1"/>
    </source>
</evidence>
<comment type="cofactor">
    <cofactor evidence="9 10">
        <name>Fe(3+)</name>
        <dbReference type="ChEBI" id="CHEBI:29034"/>
    </cofactor>
    <text evidence="9 10">Binds 1 Fe(3+) ion per subunit.</text>
</comment>
<gene>
    <name evidence="12" type="ORF">D0544_01290</name>
</gene>
<sequence>MSKRYHCDICDYVYDPAEGGPEEGTPPGTPWEEIADDWVCPECGAPKNLFSEVIGSE</sequence>
<evidence type="ECO:0000256" key="10">
    <source>
        <dbReference type="PIRSR" id="PIRSR000071-1"/>
    </source>
</evidence>
<comment type="caution">
    <text evidence="12">The sequence shown here is derived from an EMBL/GenBank/DDBJ whole genome shotgun (WGS) entry which is preliminary data.</text>
</comment>
<dbReference type="Gene3D" id="2.20.28.10">
    <property type="match status" value="1"/>
</dbReference>
<feature type="binding site" evidence="10">
    <location>
        <position position="40"/>
    </location>
    <ligand>
        <name>Fe cation</name>
        <dbReference type="ChEBI" id="CHEBI:24875"/>
    </ligand>
</feature>
<dbReference type="PROSITE" id="PS00202">
    <property type="entry name" value="RUBREDOXIN"/>
    <property type="match status" value="1"/>
</dbReference>
<evidence type="ECO:0000256" key="9">
    <source>
        <dbReference type="PIRNR" id="PIRNR000071"/>
    </source>
</evidence>
<evidence type="ECO:0000313" key="13">
    <source>
        <dbReference type="Proteomes" id="UP000280792"/>
    </source>
</evidence>
<protein>
    <recommendedName>
        <fullName evidence="9">Rubredoxin</fullName>
    </recommendedName>
</protein>
<dbReference type="EMBL" id="QWEZ01000001">
    <property type="protein sequence ID" value="RRJ85401.1"/>
    <property type="molecule type" value="Genomic_DNA"/>
</dbReference>
<evidence type="ECO:0000256" key="4">
    <source>
        <dbReference type="ARBA" id="ARBA00022448"/>
    </source>
</evidence>
<keyword evidence="7 9" id="KW-0249">Electron transport</keyword>
<dbReference type="Proteomes" id="UP000280792">
    <property type="component" value="Unassembled WGS sequence"/>
</dbReference>
<keyword evidence="8 9" id="KW-0408">Iron</keyword>
<dbReference type="PANTHER" id="PTHR47627">
    <property type="entry name" value="RUBREDOXIN"/>
    <property type="match status" value="1"/>
</dbReference>
<evidence type="ECO:0000259" key="11">
    <source>
        <dbReference type="PROSITE" id="PS50903"/>
    </source>
</evidence>
<dbReference type="CDD" id="cd00730">
    <property type="entry name" value="rubredoxin"/>
    <property type="match status" value="1"/>
</dbReference>
<dbReference type="PRINTS" id="PR00163">
    <property type="entry name" value="RUBREDOXIN"/>
</dbReference>
<dbReference type="InterPro" id="IPR018527">
    <property type="entry name" value="Rubredoxin_Fe_BS"/>
</dbReference>
<evidence type="ECO:0000256" key="2">
    <source>
        <dbReference type="ARBA" id="ARBA00004933"/>
    </source>
</evidence>
<dbReference type="GO" id="GO:0043448">
    <property type="term" value="P:alkane catabolic process"/>
    <property type="evidence" value="ECO:0007669"/>
    <property type="project" value="TreeGrafter"/>
</dbReference>
<dbReference type="InterPro" id="IPR024934">
    <property type="entry name" value="Rubredoxin-like_dom"/>
</dbReference>
<accession>A0A3P3VRJ7</accession>
<dbReference type="GO" id="GO:0005506">
    <property type="term" value="F:iron ion binding"/>
    <property type="evidence" value="ECO:0007669"/>
    <property type="project" value="InterPro"/>
</dbReference>
<evidence type="ECO:0000256" key="3">
    <source>
        <dbReference type="ARBA" id="ARBA00005337"/>
    </source>
</evidence>
<keyword evidence="13" id="KW-1185">Reference proteome</keyword>
<dbReference type="PROSITE" id="PS50903">
    <property type="entry name" value="RUBREDOXIN_LIKE"/>
    <property type="match status" value="1"/>
</dbReference>
<feature type="binding site" evidence="10">
    <location>
        <position position="7"/>
    </location>
    <ligand>
        <name>Fe cation</name>
        <dbReference type="ChEBI" id="CHEBI:24875"/>
    </ligand>
</feature>
<dbReference type="PANTHER" id="PTHR47627:SF1">
    <property type="entry name" value="RUBREDOXIN-1-RELATED"/>
    <property type="match status" value="1"/>
</dbReference>
<dbReference type="FunFam" id="2.20.28.10:FF:000001">
    <property type="entry name" value="Rubredoxin"/>
    <property type="match status" value="1"/>
</dbReference>
<dbReference type="Pfam" id="PF00301">
    <property type="entry name" value="Rubredoxin"/>
    <property type="match status" value="1"/>
</dbReference>
<comment type="pathway">
    <text evidence="2">Hydrocarbon metabolism; alkane degradation.</text>
</comment>
<feature type="binding site" evidence="10">
    <location>
        <position position="10"/>
    </location>
    <ligand>
        <name>Fe cation</name>
        <dbReference type="ChEBI" id="CHEBI:24875"/>
    </ligand>
</feature>
<keyword evidence="5" id="KW-0963">Cytoplasm</keyword>
<dbReference type="GO" id="GO:0009055">
    <property type="term" value="F:electron transfer activity"/>
    <property type="evidence" value="ECO:0007669"/>
    <property type="project" value="InterPro"/>
</dbReference>
<dbReference type="InterPro" id="IPR024922">
    <property type="entry name" value="Rubredoxin"/>
</dbReference>
<name>A0A3P3VRJ7_9GAMM</name>
<evidence type="ECO:0000256" key="8">
    <source>
        <dbReference type="ARBA" id="ARBA00023004"/>
    </source>
</evidence>
<keyword evidence="6 9" id="KW-0479">Metal-binding</keyword>
<feature type="binding site" evidence="10">
    <location>
        <position position="43"/>
    </location>
    <ligand>
        <name>Fe cation</name>
        <dbReference type="ChEBI" id="CHEBI:24875"/>
    </ligand>
</feature>
<evidence type="ECO:0000256" key="5">
    <source>
        <dbReference type="ARBA" id="ARBA00022490"/>
    </source>
</evidence>
<comment type="similarity">
    <text evidence="3 9">Belongs to the rubredoxin family.</text>
</comment>
<keyword evidence="4 9" id="KW-0813">Transport</keyword>
<reference evidence="12 13" key="2">
    <citation type="submission" date="2018-12" db="EMBL/GenBank/DDBJ databases">
        <title>Simiduia agarivorans gen. nov., sp. nov., a marine, agarolytic bacterium isolated from shallow coastal water from Keelung, Taiwan.</title>
        <authorList>
            <person name="Shieh W.Y."/>
        </authorList>
    </citation>
    <scope>NUCLEOTIDE SEQUENCE [LARGE SCALE GENOMIC DNA]</scope>
    <source>
        <strain evidence="12 13">GTF-13</strain>
    </source>
</reference>
<comment type="function">
    <text evidence="1">Involved in the hydrocarbon hydroxylating system, which transfers electrons from NADH to rubredoxin reductase and then through rubredoxin to alkane 1 monooxygenase.</text>
</comment>
<dbReference type="AlphaFoldDB" id="A0A3P3VRJ7"/>
<dbReference type="InterPro" id="IPR024935">
    <property type="entry name" value="Rubredoxin_dom"/>
</dbReference>
<dbReference type="PIRSF" id="PIRSF000071">
    <property type="entry name" value="Rubredoxin"/>
    <property type="match status" value="1"/>
</dbReference>
<evidence type="ECO:0000256" key="1">
    <source>
        <dbReference type="ARBA" id="ARBA00002792"/>
    </source>
</evidence>
<evidence type="ECO:0000256" key="6">
    <source>
        <dbReference type="ARBA" id="ARBA00022723"/>
    </source>
</evidence>
<reference evidence="12 13" key="1">
    <citation type="submission" date="2018-08" db="EMBL/GenBank/DDBJ databases">
        <authorList>
            <person name="Khan S.A."/>
        </authorList>
    </citation>
    <scope>NUCLEOTIDE SEQUENCE [LARGE SCALE GENOMIC DNA]</scope>
    <source>
        <strain evidence="12 13">GTF-13</strain>
    </source>
</reference>
<proteinExistence type="inferred from homology"/>
<evidence type="ECO:0000256" key="7">
    <source>
        <dbReference type="ARBA" id="ARBA00022982"/>
    </source>
</evidence>